<sequence length="124" mass="14756">MSNFFLRPRRIYTLGVRAPNRLFFLVLLIFQGFLCRGRLCAEELALRPFGSGLEIPMAESRVWNNFRRPLVKQSTHPYRTRNRIRMYNIYGLRHFFHAVAKSFGVLAQQSCYIHLRGVNWRYTS</sequence>
<proteinExistence type="predicted"/>
<dbReference type="Proteomes" id="UP000186922">
    <property type="component" value="Unassembled WGS sequence"/>
</dbReference>
<name>A0A1D1VD35_RAMVA</name>
<dbReference type="EMBL" id="BDGG01000005">
    <property type="protein sequence ID" value="GAU98810.1"/>
    <property type="molecule type" value="Genomic_DNA"/>
</dbReference>
<gene>
    <name evidence="1" type="primary">RvY_09903-1</name>
    <name evidence="1" type="synonym">RvY_09903.1</name>
    <name evidence="1" type="ORF">RvY_09903</name>
</gene>
<keyword evidence="2" id="KW-1185">Reference proteome</keyword>
<evidence type="ECO:0000313" key="2">
    <source>
        <dbReference type="Proteomes" id="UP000186922"/>
    </source>
</evidence>
<reference evidence="1 2" key="1">
    <citation type="journal article" date="2016" name="Nat. Commun.">
        <title>Extremotolerant tardigrade genome and improved radiotolerance of human cultured cells by tardigrade-unique protein.</title>
        <authorList>
            <person name="Hashimoto T."/>
            <person name="Horikawa D.D."/>
            <person name="Saito Y."/>
            <person name="Kuwahara H."/>
            <person name="Kozuka-Hata H."/>
            <person name="Shin-I T."/>
            <person name="Minakuchi Y."/>
            <person name="Ohishi K."/>
            <person name="Motoyama A."/>
            <person name="Aizu T."/>
            <person name="Enomoto A."/>
            <person name="Kondo K."/>
            <person name="Tanaka S."/>
            <person name="Hara Y."/>
            <person name="Koshikawa S."/>
            <person name="Sagara H."/>
            <person name="Miura T."/>
            <person name="Yokobori S."/>
            <person name="Miyagawa K."/>
            <person name="Suzuki Y."/>
            <person name="Kubo T."/>
            <person name="Oyama M."/>
            <person name="Kohara Y."/>
            <person name="Fujiyama A."/>
            <person name="Arakawa K."/>
            <person name="Katayama T."/>
            <person name="Toyoda A."/>
            <person name="Kunieda T."/>
        </authorList>
    </citation>
    <scope>NUCLEOTIDE SEQUENCE [LARGE SCALE GENOMIC DNA]</scope>
    <source>
        <strain evidence="1 2">YOKOZUNA-1</strain>
    </source>
</reference>
<accession>A0A1D1VD35</accession>
<organism evidence="1 2">
    <name type="scientific">Ramazzottius varieornatus</name>
    <name type="common">Water bear</name>
    <name type="synonym">Tardigrade</name>
    <dbReference type="NCBI Taxonomy" id="947166"/>
    <lineage>
        <taxon>Eukaryota</taxon>
        <taxon>Metazoa</taxon>
        <taxon>Ecdysozoa</taxon>
        <taxon>Tardigrada</taxon>
        <taxon>Eutardigrada</taxon>
        <taxon>Parachela</taxon>
        <taxon>Hypsibioidea</taxon>
        <taxon>Ramazzottiidae</taxon>
        <taxon>Ramazzottius</taxon>
    </lineage>
</organism>
<evidence type="ECO:0000313" key="1">
    <source>
        <dbReference type="EMBL" id="GAU98810.1"/>
    </source>
</evidence>
<protein>
    <submittedName>
        <fullName evidence="1">Uncharacterized protein</fullName>
    </submittedName>
</protein>
<dbReference type="AlphaFoldDB" id="A0A1D1VD35"/>
<comment type="caution">
    <text evidence="1">The sequence shown here is derived from an EMBL/GenBank/DDBJ whole genome shotgun (WGS) entry which is preliminary data.</text>
</comment>